<protein>
    <submittedName>
        <fullName evidence="1">Uncharacterized protein</fullName>
    </submittedName>
</protein>
<name>A4FJ53_SACEN</name>
<evidence type="ECO:0000313" key="1">
    <source>
        <dbReference type="EMBL" id="CAM04078.1"/>
    </source>
</evidence>
<evidence type="ECO:0000313" key="2">
    <source>
        <dbReference type="Proteomes" id="UP000006728"/>
    </source>
</evidence>
<organism evidence="1 2">
    <name type="scientific">Saccharopolyspora erythraea (strain ATCC 11635 / DSM 40517 / JCM 4748 / NBRC 13426 / NCIMB 8594 / NRRL 2338)</name>
    <dbReference type="NCBI Taxonomy" id="405948"/>
    <lineage>
        <taxon>Bacteria</taxon>
        <taxon>Bacillati</taxon>
        <taxon>Actinomycetota</taxon>
        <taxon>Actinomycetes</taxon>
        <taxon>Pseudonocardiales</taxon>
        <taxon>Pseudonocardiaceae</taxon>
        <taxon>Saccharopolyspora</taxon>
    </lineage>
</organism>
<sequence>MQEVLLARLRAADQLDFSRAVVDSSRIQAKRGRGSPKSRSESG</sequence>
<keyword evidence="2" id="KW-1185">Reference proteome</keyword>
<dbReference type="AlphaFoldDB" id="A4FJ53"/>
<gene>
    <name evidence="1" type="ordered locus">SACE_4813</name>
</gene>
<dbReference type="HOGENOM" id="CLU_3239222_0_0_11"/>
<proteinExistence type="predicted"/>
<dbReference type="KEGG" id="sen:SACE_4813"/>
<dbReference type="eggNOG" id="COG3293">
    <property type="taxonomic scope" value="Bacteria"/>
</dbReference>
<accession>A4FJ53</accession>
<dbReference type="Proteomes" id="UP000006728">
    <property type="component" value="Chromosome"/>
</dbReference>
<reference evidence="1 2" key="1">
    <citation type="journal article" date="2007" name="Nat. Biotechnol.">
        <title>Complete genome sequence of the erythromycin-producing bacterium Saccharopolyspora erythraea NRRL23338.</title>
        <authorList>
            <person name="Oliynyk M."/>
            <person name="Samborskyy M."/>
            <person name="Lester J.B."/>
            <person name="Mironenko T."/>
            <person name="Scott N."/>
            <person name="Dickens S."/>
            <person name="Haydock S.F."/>
            <person name="Leadlay P.F."/>
        </authorList>
    </citation>
    <scope>NUCLEOTIDE SEQUENCE [LARGE SCALE GENOMIC DNA]</scope>
    <source>
        <strain evidence="2">ATCC 11635 / DSM 40517 / JCM 4748 / NBRC 13426 / NCIMB 8594 / NRRL 2338</strain>
    </source>
</reference>
<dbReference type="EMBL" id="AM420293">
    <property type="protein sequence ID" value="CAM04078.1"/>
    <property type="molecule type" value="Genomic_DNA"/>
</dbReference>